<dbReference type="Proteomes" id="UP000324897">
    <property type="component" value="Chromosome 1"/>
</dbReference>
<dbReference type="Gene3D" id="1.20.1280.50">
    <property type="match status" value="1"/>
</dbReference>
<reference evidence="2 3" key="1">
    <citation type="journal article" date="2019" name="Sci. Rep.">
        <title>A high-quality genome of Eragrostis curvula grass provides insights into Poaceae evolution and supports new strategies to enhance forage quality.</title>
        <authorList>
            <person name="Carballo J."/>
            <person name="Santos B.A.C.M."/>
            <person name="Zappacosta D."/>
            <person name="Garbus I."/>
            <person name="Selva J.P."/>
            <person name="Gallo C.A."/>
            <person name="Diaz A."/>
            <person name="Albertini E."/>
            <person name="Caccamo M."/>
            <person name="Echenique V."/>
        </authorList>
    </citation>
    <scope>NUCLEOTIDE SEQUENCE [LARGE SCALE GENOMIC DNA]</scope>
    <source>
        <strain evidence="3">cv. Victoria</strain>
        <tissue evidence="2">Leaf</tissue>
    </source>
</reference>
<dbReference type="InterPro" id="IPR001810">
    <property type="entry name" value="F-box_dom"/>
</dbReference>
<dbReference type="Pfam" id="PF00646">
    <property type="entry name" value="F-box"/>
    <property type="match status" value="1"/>
</dbReference>
<dbReference type="CDD" id="cd22157">
    <property type="entry name" value="F-box_AtFBW1-like"/>
    <property type="match status" value="1"/>
</dbReference>
<dbReference type="Gramene" id="TVU33362">
    <property type="protein sequence ID" value="TVU33362"/>
    <property type="gene ID" value="EJB05_25174"/>
</dbReference>
<evidence type="ECO:0000313" key="2">
    <source>
        <dbReference type="EMBL" id="TVU33362.1"/>
    </source>
</evidence>
<dbReference type="OrthoDB" id="657759at2759"/>
<dbReference type="EMBL" id="RWGY01000011">
    <property type="protein sequence ID" value="TVU33362.1"/>
    <property type="molecule type" value="Genomic_DNA"/>
</dbReference>
<dbReference type="SUPFAM" id="SSF81383">
    <property type="entry name" value="F-box domain"/>
    <property type="match status" value="1"/>
</dbReference>
<proteinExistence type="predicted"/>
<dbReference type="PANTHER" id="PTHR31111">
    <property type="entry name" value="BNAA05G37150D PROTEIN-RELATED"/>
    <property type="match status" value="1"/>
</dbReference>
<feature type="non-terminal residue" evidence="2">
    <location>
        <position position="1"/>
    </location>
</feature>
<accession>A0A5J9VAS7</accession>
<gene>
    <name evidence="2" type="ORF">EJB05_25174</name>
</gene>
<name>A0A5J9VAS7_9POAL</name>
<keyword evidence="3" id="KW-1185">Reference proteome</keyword>
<comment type="caution">
    <text evidence="2">The sequence shown here is derived from an EMBL/GenBank/DDBJ whole genome shotgun (WGS) entry which is preliminary data.</text>
</comment>
<dbReference type="SMART" id="SM00256">
    <property type="entry name" value="FBOX"/>
    <property type="match status" value="1"/>
</dbReference>
<dbReference type="InterPro" id="IPR036047">
    <property type="entry name" value="F-box-like_dom_sf"/>
</dbReference>
<evidence type="ECO:0000259" key="1">
    <source>
        <dbReference type="PROSITE" id="PS50181"/>
    </source>
</evidence>
<feature type="domain" description="F-box" evidence="1">
    <location>
        <begin position="12"/>
        <end position="58"/>
    </location>
</feature>
<sequence>MAPARSRSRPSSDAAVPLPYDAVYEVLLRVPGRDLCRFRAVCRPWRRLLSDPHFIAAHAARNTEPPLFVAGYDTGLRDDGVVCDIVDLSGKVVRRVRAAGDAWVMSVNLDLVCFSKGNSRCIRFFNMTTGDAFALPEGLSKEHVEGRDILDYRFVDSLGHVASTGQYKVLRVLKSSFDLETEEWRSALRGPHYQQPRAIEVSMADMNGSLDNTQFSSFAYAKERQRFCMPC</sequence>
<protein>
    <recommendedName>
        <fullName evidence="1">F-box domain-containing protein</fullName>
    </recommendedName>
</protein>
<dbReference type="PANTHER" id="PTHR31111:SF133">
    <property type="entry name" value="OS07G0196600 PROTEIN"/>
    <property type="match status" value="1"/>
</dbReference>
<dbReference type="PROSITE" id="PS50181">
    <property type="entry name" value="FBOX"/>
    <property type="match status" value="1"/>
</dbReference>
<organism evidence="2 3">
    <name type="scientific">Eragrostis curvula</name>
    <name type="common">weeping love grass</name>
    <dbReference type="NCBI Taxonomy" id="38414"/>
    <lineage>
        <taxon>Eukaryota</taxon>
        <taxon>Viridiplantae</taxon>
        <taxon>Streptophyta</taxon>
        <taxon>Embryophyta</taxon>
        <taxon>Tracheophyta</taxon>
        <taxon>Spermatophyta</taxon>
        <taxon>Magnoliopsida</taxon>
        <taxon>Liliopsida</taxon>
        <taxon>Poales</taxon>
        <taxon>Poaceae</taxon>
        <taxon>PACMAD clade</taxon>
        <taxon>Chloridoideae</taxon>
        <taxon>Eragrostideae</taxon>
        <taxon>Eragrostidinae</taxon>
        <taxon>Eragrostis</taxon>
    </lineage>
</organism>
<dbReference type="AlphaFoldDB" id="A0A5J9VAS7"/>
<evidence type="ECO:0000313" key="3">
    <source>
        <dbReference type="Proteomes" id="UP000324897"/>
    </source>
</evidence>